<evidence type="ECO:0000256" key="1">
    <source>
        <dbReference type="ARBA" id="ARBA00022723"/>
    </source>
</evidence>
<accession>A0A136ITP4</accession>
<keyword evidence="1" id="KW-0479">Metal-binding</keyword>
<evidence type="ECO:0000259" key="4">
    <source>
        <dbReference type="PROSITE" id="PS50048"/>
    </source>
</evidence>
<dbReference type="SUPFAM" id="SSF57701">
    <property type="entry name" value="Zn2/Cys6 DNA-binding domain"/>
    <property type="match status" value="1"/>
</dbReference>
<dbReference type="InterPro" id="IPR036864">
    <property type="entry name" value="Zn2-C6_fun-type_DNA-bd_sf"/>
</dbReference>
<sequence length="706" mass="81264">MAAHRHDLNAPPPLRRLLPAKPDEQESPPSRPPAAEQRPTVACWPCRQAKAKCDARRPECTRCISKKKQCHYETNGQETRTQARKRKFETLQSRQDNLEYVVEALRSRPDPDADAILWRLRKGDAIDALANRLRHGDLLLQLSLVPETRYRYEFPLLRTMPTSLRQRTNPYLQSQLYEWVVPDAHVLPSPQPPPSHSQWPEGPRIPQAPFLMPYHAAEVIDVALDSVQPSKWTTVGSDDALMRKLLGAFLLQDWSWFPVFHRDYFLQDMAAMSHELCSPLLVNVVLAAGCNYYRDLGNRAEFWNPSTYGYRFLAEARRLWEIAQTGNDLTTIQAGMVFHIIYNLNGADRLGYVYTIRACQMAHEIGLFKRSGLFYKQRLRNARDFTAWNLFLFQSLCSFTFYRAPILKETPDVPLPSPLEDPKWYGELLLRYPLSQTPYNANFAQYFNARIEYEKIMNDLGVRLFTSKPGTRPLSATETAEFYLRFRGWYHQLPGSLSPRNIVLSCALKLHMRYHHELLGILTSMLTAETPGSPAAVFAEQAGQSPHQLFLHSKICLETLLRVYYLRHGFEYLDAYLIAFLSTGVFMSIRDMELSSSSSSDKLLEMRSTVILLSKGVYDQGSSLFLGKLLFRLIRSRIRAEDLDALQRFAKFDDAELARQEEHLEQATSQWPVDIVSKTDNPDVQRLSLLLQRHKLEASKEPRSHG</sequence>
<proteinExistence type="predicted"/>
<dbReference type="PANTHER" id="PTHR47256">
    <property type="entry name" value="ZN(II)2CYS6 TRANSCRIPTION FACTOR (EUROFUNG)-RELATED"/>
    <property type="match status" value="1"/>
</dbReference>
<dbReference type="PROSITE" id="PS50048">
    <property type="entry name" value="ZN2_CY6_FUNGAL_2"/>
    <property type="match status" value="1"/>
</dbReference>
<feature type="region of interest" description="Disordered" evidence="3">
    <location>
        <begin position="1"/>
        <end position="40"/>
    </location>
</feature>
<evidence type="ECO:0000256" key="3">
    <source>
        <dbReference type="SAM" id="MobiDB-lite"/>
    </source>
</evidence>
<dbReference type="GO" id="GO:0000981">
    <property type="term" value="F:DNA-binding transcription factor activity, RNA polymerase II-specific"/>
    <property type="evidence" value="ECO:0007669"/>
    <property type="project" value="InterPro"/>
</dbReference>
<dbReference type="GO" id="GO:0008270">
    <property type="term" value="F:zinc ion binding"/>
    <property type="evidence" value="ECO:0007669"/>
    <property type="project" value="InterPro"/>
</dbReference>
<dbReference type="OrthoDB" id="426882at2759"/>
<reference evidence="6" key="1">
    <citation type="submission" date="2016-02" db="EMBL/GenBank/DDBJ databases">
        <title>Draft genome sequence of Microdochium bolleyi, a fungal endophyte of beachgrass.</title>
        <authorList>
            <consortium name="DOE Joint Genome Institute"/>
            <person name="David A.S."/>
            <person name="May G."/>
            <person name="Haridas S."/>
            <person name="Lim J."/>
            <person name="Wang M."/>
            <person name="Labutti K."/>
            <person name="Lipzen A."/>
            <person name="Barry K."/>
            <person name="Grigoriev I.V."/>
        </authorList>
    </citation>
    <scope>NUCLEOTIDE SEQUENCE [LARGE SCALE GENOMIC DNA]</scope>
    <source>
        <strain evidence="6">J235TASD1</strain>
    </source>
</reference>
<dbReference type="InParanoid" id="A0A136ITP4"/>
<dbReference type="STRING" id="196109.A0A136ITP4"/>
<dbReference type="Proteomes" id="UP000070501">
    <property type="component" value="Unassembled WGS sequence"/>
</dbReference>
<dbReference type="SMART" id="SM00066">
    <property type="entry name" value="GAL4"/>
    <property type="match status" value="1"/>
</dbReference>
<evidence type="ECO:0000256" key="2">
    <source>
        <dbReference type="ARBA" id="ARBA00023242"/>
    </source>
</evidence>
<dbReference type="SMART" id="SM00906">
    <property type="entry name" value="Fungal_trans"/>
    <property type="match status" value="1"/>
</dbReference>
<dbReference type="GO" id="GO:0003677">
    <property type="term" value="F:DNA binding"/>
    <property type="evidence" value="ECO:0007669"/>
    <property type="project" value="InterPro"/>
</dbReference>
<dbReference type="InterPro" id="IPR001138">
    <property type="entry name" value="Zn2Cys6_DnaBD"/>
</dbReference>
<gene>
    <name evidence="5" type="ORF">Micbo1qcDRAFT_151426</name>
</gene>
<dbReference type="PANTHER" id="PTHR47256:SF1">
    <property type="entry name" value="ZN(II)2CYS6 TRANSCRIPTION FACTOR (EUROFUNG)"/>
    <property type="match status" value="1"/>
</dbReference>
<feature type="domain" description="Zn(2)-C6 fungal-type" evidence="4">
    <location>
        <begin position="42"/>
        <end position="72"/>
    </location>
</feature>
<protein>
    <submittedName>
        <fullName evidence="5">Putative zinc finger protein</fullName>
    </submittedName>
</protein>
<keyword evidence="2" id="KW-0539">Nucleus</keyword>
<evidence type="ECO:0000313" key="5">
    <source>
        <dbReference type="EMBL" id="KXJ88330.1"/>
    </source>
</evidence>
<dbReference type="CDD" id="cd00067">
    <property type="entry name" value="GAL4"/>
    <property type="match status" value="1"/>
</dbReference>
<dbReference type="GO" id="GO:0006351">
    <property type="term" value="P:DNA-templated transcription"/>
    <property type="evidence" value="ECO:0007669"/>
    <property type="project" value="InterPro"/>
</dbReference>
<organism evidence="5 6">
    <name type="scientific">Microdochium bolleyi</name>
    <dbReference type="NCBI Taxonomy" id="196109"/>
    <lineage>
        <taxon>Eukaryota</taxon>
        <taxon>Fungi</taxon>
        <taxon>Dikarya</taxon>
        <taxon>Ascomycota</taxon>
        <taxon>Pezizomycotina</taxon>
        <taxon>Sordariomycetes</taxon>
        <taxon>Xylariomycetidae</taxon>
        <taxon>Xylariales</taxon>
        <taxon>Microdochiaceae</taxon>
        <taxon>Microdochium</taxon>
    </lineage>
</organism>
<dbReference type="EMBL" id="KQ964259">
    <property type="protein sequence ID" value="KXJ88330.1"/>
    <property type="molecule type" value="Genomic_DNA"/>
</dbReference>
<evidence type="ECO:0000313" key="6">
    <source>
        <dbReference type="Proteomes" id="UP000070501"/>
    </source>
</evidence>
<dbReference type="InterPro" id="IPR053187">
    <property type="entry name" value="Notoamide_regulator"/>
</dbReference>
<dbReference type="Pfam" id="PF00172">
    <property type="entry name" value="Zn_clus"/>
    <property type="match status" value="1"/>
</dbReference>
<dbReference type="Pfam" id="PF04082">
    <property type="entry name" value="Fungal_trans"/>
    <property type="match status" value="1"/>
</dbReference>
<keyword evidence="6" id="KW-1185">Reference proteome</keyword>
<dbReference type="Gene3D" id="4.10.240.10">
    <property type="entry name" value="Zn(2)-C6 fungal-type DNA-binding domain"/>
    <property type="match status" value="1"/>
</dbReference>
<dbReference type="InterPro" id="IPR007219">
    <property type="entry name" value="XnlR_reg_dom"/>
</dbReference>
<dbReference type="PROSITE" id="PS00463">
    <property type="entry name" value="ZN2_CY6_FUNGAL_1"/>
    <property type="match status" value="1"/>
</dbReference>
<dbReference type="CDD" id="cd12148">
    <property type="entry name" value="fungal_TF_MHR"/>
    <property type="match status" value="1"/>
</dbReference>
<name>A0A136ITP4_9PEZI</name>
<dbReference type="AlphaFoldDB" id="A0A136ITP4"/>